<comment type="caution">
    <text evidence="6">The sequence shown here is derived from an EMBL/GenBank/DDBJ whole genome shotgun (WGS) entry which is preliminary data.</text>
</comment>
<evidence type="ECO:0000313" key="6">
    <source>
        <dbReference type="EMBL" id="KAK5978305.1"/>
    </source>
</evidence>
<feature type="transmembrane region" description="Helical" evidence="5">
    <location>
        <begin position="216"/>
        <end position="249"/>
    </location>
</feature>
<evidence type="ECO:0000256" key="4">
    <source>
        <dbReference type="ARBA" id="ARBA00023136"/>
    </source>
</evidence>
<dbReference type="GO" id="GO:0016020">
    <property type="term" value="C:membrane"/>
    <property type="evidence" value="ECO:0007669"/>
    <property type="project" value="UniProtKB-SubCell"/>
</dbReference>
<evidence type="ECO:0000256" key="1">
    <source>
        <dbReference type="ARBA" id="ARBA00004141"/>
    </source>
</evidence>
<dbReference type="AlphaFoldDB" id="A0AAN8FKH9"/>
<gene>
    <name evidence="6" type="ORF">GCK32_014109</name>
</gene>
<keyword evidence="7" id="KW-1185">Reference proteome</keyword>
<comment type="subcellular location">
    <subcellularLocation>
        <location evidence="1">Membrane</location>
        <topology evidence="1">Multi-pass membrane protein</topology>
    </subcellularLocation>
</comment>
<keyword evidence="2 5" id="KW-0812">Transmembrane</keyword>
<dbReference type="InterPro" id="IPR002781">
    <property type="entry name" value="TM_pro_TauE-like"/>
</dbReference>
<organism evidence="6 7">
    <name type="scientific">Trichostrongylus colubriformis</name>
    <name type="common">Black scour worm</name>
    <dbReference type="NCBI Taxonomy" id="6319"/>
    <lineage>
        <taxon>Eukaryota</taxon>
        <taxon>Metazoa</taxon>
        <taxon>Ecdysozoa</taxon>
        <taxon>Nematoda</taxon>
        <taxon>Chromadorea</taxon>
        <taxon>Rhabditida</taxon>
        <taxon>Rhabditina</taxon>
        <taxon>Rhabditomorpha</taxon>
        <taxon>Strongyloidea</taxon>
        <taxon>Trichostrongylidae</taxon>
        <taxon>Trichostrongylus</taxon>
    </lineage>
</organism>
<dbReference type="Pfam" id="PF01925">
    <property type="entry name" value="TauE"/>
    <property type="match status" value="1"/>
</dbReference>
<feature type="transmembrane region" description="Helical" evidence="5">
    <location>
        <begin position="289"/>
        <end position="308"/>
    </location>
</feature>
<accession>A0AAN8FKH9</accession>
<evidence type="ECO:0008006" key="8">
    <source>
        <dbReference type="Google" id="ProtNLM"/>
    </source>
</evidence>
<feature type="transmembrane region" description="Helical" evidence="5">
    <location>
        <begin position="150"/>
        <end position="173"/>
    </location>
</feature>
<dbReference type="EMBL" id="WIXE01009596">
    <property type="protein sequence ID" value="KAK5978305.1"/>
    <property type="molecule type" value="Genomic_DNA"/>
</dbReference>
<name>A0AAN8FKH9_TRICO</name>
<evidence type="ECO:0000256" key="3">
    <source>
        <dbReference type="ARBA" id="ARBA00022989"/>
    </source>
</evidence>
<evidence type="ECO:0000256" key="2">
    <source>
        <dbReference type="ARBA" id="ARBA00022692"/>
    </source>
</evidence>
<reference evidence="6 7" key="1">
    <citation type="submission" date="2019-10" db="EMBL/GenBank/DDBJ databases">
        <title>Assembly and Annotation for the nematode Trichostrongylus colubriformis.</title>
        <authorList>
            <person name="Martin J."/>
        </authorList>
    </citation>
    <scope>NUCLEOTIDE SEQUENCE [LARGE SCALE GENOMIC DNA]</scope>
    <source>
        <strain evidence="6">G859</strain>
        <tissue evidence="6">Whole worm</tissue>
    </source>
</reference>
<feature type="non-terminal residue" evidence="6">
    <location>
        <position position="314"/>
    </location>
</feature>
<dbReference type="PANTHER" id="PTHR31154">
    <property type="entry name" value="MEMBRANE TRANSPORTER PROTEIN"/>
    <property type="match status" value="1"/>
</dbReference>
<keyword evidence="3 5" id="KW-1133">Transmembrane helix</keyword>
<feature type="transmembrane region" description="Helical" evidence="5">
    <location>
        <begin position="50"/>
        <end position="73"/>
    </location>
</feature>
<dbReference type="Proteomes" id="UP001331761">
    <property type="component" value="Unassembled WGS sequence"/>
</dbReference>
<protein>
    <recommendedName>
        <fullName evidence="8">Membrane transporter protein</fullName>
    </recommendedName>
</protein>
<keyword evidence="4 5" id="KW-0472">Membrane</keyword>
<evidence type="ECO:0000313" key="7">
    <source>
        <dbReference type="Proteomes" id="UP001331761"/>
    </source>
</evidence>
<sequence length="314" mass="35062">MRMKQNQKSKKGFFRKYFLEGQHLNKSSALRELPKDADFLDVILIKYRKYVAVLIPVVVMQTFWWLTAIRYSWLSLYRTHWQLPAIMLLESTVAGMTSEGGGAVAFPVMTVALKLAPDVARDFLLIAQAIEMTCAMFVIVFMNVQIEKHAIVFGMIGAVPGFVFGSLVIDPFFTVPQKKMLFDSLSSSFAIALYLVNTEKKRKTYPVIPEFKPWKAFVLSCTAFVGGIFTAFTGSGIDICIFSIITLLFRVTEKTATPTTIVLVGLNSIIGVYYRVVWAGGISPLALDYIKITIPVAVTLAPLGSFLGSHFHRE</sequence>
<feature type="transmembrane region" description="Helical" evidence="5">
    <location>
        <begin position="261"/>
        <end position="283"/>
    </location>
</feature>
<dbReference type="PANTHER" id="PTHR31154:SF4">
    <property type="entry name" value="MEMBRANE TRANSPORTER PROTEIN"/>
    <property type="match status" value="1"/>
</dbReference>
<feature type="transmembrane region" description="Helical" evidence="5">
    <location>
        <begin position="123"/>
        <end position="144"/>
    </location>
</feature>
<evidence type="ECO:0000256" key="5">
    <source>
        <dbReference type="SAM" id="Phobius"/>
    </source>
</evidence>
<proteinExistence type="predicted"/>